<evidence type="ECO:0000256" key="14">
    <source>
        <dbReference type="SAM" id="SignalP"/>
    </source>
</evidence>
<gene>
    <name evidence="13 15" type="primary">fliP</name>
    <name evidence="15" type="ORF">ABC977_05780</name>
</gene>
<feature type="transmembrane region" description="Helical" evidence="13">
    <location>
        <begin position="45"/>
        <end position="76"/>
    </location>
</feature>
<proteinExistence type="inferred from homology"/>
<evidence type="ECO:0000256" key="13">
    <source>
        <dbReference type="RuleBase" id="RU362069"/>
    </source>
</evidence>
<dbReference type="NCBIfam" id="NF009438">
    <property type="entry name" value="PRK12797.1"/>
    <property type="match status" value="1"/>
</dbReference>
<evidence type="ECO:0000256" key="3">
    <source>
        <dbReference type="ARBA" id="ARBA00021714"/>
    </source>
</evidence>
<feature type="transmembrane region" description="Helical" evidence="13">
    <location>
        <begin position="225"/>
        <end position="245"/>
    </location>
</feature>
<evidence type="ECO:0000256" key="11">
    <source>
        <dbReference type="ARBA" id="ARBA00023143"/>
    </source>
</evidence>
<evidence type="ECO:0000256" key="8">
    <source>
        <dbReference type="ARBA" id="ARBA00022927"/>
    </source>
</evidence>
<dbReference type="PROSITE" id="PS01060">
    <property type="entry name" value="FLIP_1"/>
    <property type="match status" value="1"/>
</dbReference>
<keyword evidence="6 13" id="KW-0812">Transmembrane</keyword>
<evidence type="ECO:0000256" key="9">
    <source>
        <dbReference type="ARBA" id="ARBA00022989"/>
    </source>
</evidence>
<evidence type="ECO:0000256" key="10">
    <source>
        <dbReference type="ARBA" id="ARBA00023136"/>
    </source>
</evidence>
<keyword evidence="8 13" id="KW-0653">Protein transport</keyword>
<accession>A0ABV4BCA6</accession>
<feature type="signal peptide" evidence="14">
    <location>
        <begin position="1"/>
        <end position="21"/>
    </location>
</feature>
<protein>
    <recommendedName>
        <fullName evidence="3 13">Flagellar biosynthetic protein FliP</fullName>
    </recommendedName>
</protein>
<comment type="similarity">
    <text evidence="2 13">Belongs to the FliP/MopC/SpaP family.</text>
</comment>
<evidence type="ECO:0000256" key="1">
    <source>
        <dbReference type="ARBA" id="ARBA00003663"/>
    </source>
</evidence>
<dbReference type="Proteomes" id="UP001564408">
    <property type="component" value="Unassembled WGS sequence"/>
</dbReference>
<evidence type="ECO:0000256" key="6">
    <source>
        <dbReference type="ARBA" id="ARBA00022692"/>
    </source>
</evidence>
<evidence type="ECO:0000313" key="16">
    <source>
        <dbReference type="Proteomes" id="UP001564408"/>
    </source>
</evidence>
<keyword evidence="15" id="KW-0969">Cilium</keyword>
<name>A0ABV4BCA6_9GAMM</name>
<dbReference type="PROSITE" id="PS01061">
    <property type="entry name" value="FLIP_2"/>
    <property type="match status" value="1"/>
</dbReference>
<keyword evidence="11" id="KW-0975">Bacterial flagellum</keyword>
<dbReference type="PANTHER" id="PTHR30587:SF0">
    <property type="entry name" value="FLAGELLAR BIOSYNTHETIC PROTEIN FLIP"/>
    <property type="match status" value="1"/>
</dbReference>
<keyword evidence="9 13" id="KW-1133">Transmembrane helix</keyword>
<dbReference type="Pfam" id="PF00813">
    <property type="entry name" value="FliP"/>
    <property type="match status" value="1"/>
</dbReference>
<dbReference type="EMBL" id="JBDKXB010000005">
    <property type="protein sequence ID" value="MEY6431917.1"/>
    <property type="molecule type" value="Genomic_DNA"/>
</dbReference>
<dbReference type="InterPro" id="IPR005838">
    <property type="entry name" value="T3SS_IM_P"/>
</dbReference>
<keyword evidence="15" id="KW-0966">Cell projection</keyword>
<evidence type="ECO:0000256" key="4">
    <source>
        <dbReference type="ARBA" id="ARBA00022448"/>
    </source>
</evidence>
<feature type="transmembrane region" description="Helical" evidence="13">
    <location>
        <begin position="187"/>
        <end position="213"/>
    </location>
</feature>
<evidence type="ECO:0000256" key="7">
    <source>
        <dbReference type="ARBA" id="ARBA00022795"/>
    </source>
</evidence>
<keyword evidence="4 13" id="KW-0813">Transport</keyword>
<keyword evidence="5 13" id="KW-1003">Cell membrane</keyword>
<dbReference type="NCBIfam" id="TIGR01103">
    <property type="entry name" value="fliP"/>
    <property type="match status" value="1"/>
</dbReference>
<sequence length="246" mass="26502">MASRVAILLASALLVVTPASADTGLHFVQMTATADGGASYSVSLQVLIAMTMLTLLPALLLAMTSFTRIIIVLAILRQAIGTMQTPPNPVLIGLALFLTLFVMSPVFDRINQEAVQPYLAEAVSAEQAIERAGDPLREFMLPHTREQDLALFAGLAGLDEFESPDDVPFSLLVPAFLTSELKTAFQIGFLIFLPFLIIDLVVAAVLMSMGMMMLSPMIISLPFKLMLFVLIDGWALVIGTLAQTFA</sequence>
<keyword evidence="7 13" id="KW-1005">Bacterial flagellum biogenesis</keyword>
<dbReference type="PRINTS" id="PR00951">
    <property type="entry name" value="FLGBIOSNFLIP"/>
</dbReference>
<dbReference type="InterPro" id="IPR005837">
    <property type="entry name" value="FliP"/>
</dbReference>
<evidence type="ECO:0000256" key="2">
    <source>
        <dbReference type="ARBA" id="ARBA00006257"/>
    </source>
</evidence>
<keyword evidence="15" id="KW-0282">Flagellum</keyword>
<comment type="caution">
    <text evidence="15">The sequence shown here is derived from an EMBL/GenBank/DDBJ whole genome shotgun (WGS) entry which is preliminary data.</text>
</comment>
<keyword evidence="14" id="KW-0732">Signal</keyword>
<dbReference type="PANTHER" id="PTHR30587">
    <property type="entry name" value="FLAGELLAR BIOSYNTHETIC PROTEIN FLIP"/>
    <property type="match status" value="1"/>
</dbReference>
<evidence type="ECO:0000256" key="5">
    <source>
        <dbReference type="ARBA" id="ARBA00022475"/>
    </source>
</evidence>
<keyword evidence="10 13" id="KW-0472">Membrane</keyword>
<comment type="subcellular location">
    <subcellularLocation>
        <location evidence="13">Cell membrane</location>
        <topology evidence="13">Multi-pass membrane protein</topology>
    </subcellularLocation>
    <subcellularLocation>
        <location evidence="13">Bacterial flagellum basal body</location>
    </subcellularLocation>
</comment>
<feature type="transmembrane region" description="Helical" evidence="13">
    <location>
        <begin position="88"/>
        <end position="107"/>
    </location>
</feature>
<organism evidence="15 16">
    <name type="scientific">Thioalkalicoccus limnaeus</name>
    <dbReference type="NCBI Taxonomy" id="120681"/>
    <lineage>
        <taxon>Bacteria</taxon>
        <taxon>Pseudomonadati</taxon>
        <taxon>Pseudomonadota</taxon>
        <taxon>Gammaproteobacteria</taxon>
        <taxon>Chromatiales</taxon>
        <taxon>Chromatiaceae</taxon>
        <taxon>Thioalkalicoccus</taxon>
    </lineage>
</organism>
<keyword evidence="16" id="KW-1185">Reference proteome</keyword>
<comment type="function">
    <text evidence="1 13">Plays a role in the flagellum-specific transport system.</text>
</comment>
<reference evidence="15 16" key="1">
    <citation type="submission" date="2024-05" db="EMBL/GenBank/DDBJ databases">
        <title>Genome Sequence and Characterization of the New Strain Purple Sulfur Bacterium of Genus Thioalkalicoccus.</title>
        <authorList>
            <person name="Bryantseva I.A."/>
            <person name="Kyndt J.A."/>
            <person name="Imhoff J.F."/>
        </authorList>
    </citation>
    <scope>NUCLEOTIDE SEQUENCE [LARGE SCALE GENOMIC DNA]</scope>
    <source>
        <strain evidence="15 16">Um2</strain>
    </source>
</reference>
<evidence type="ECO:0000313" key="15">
    <source>
        <dbReference type="EMBL" id="MEY6431917.1"/>
    </source>
</evidence>
<dbReference type="PRINTS" id="PR01302">
    <property type="entry name" value="TYPE3IMPPROT"/>
</dbReference>
<feature type="chain" id="PRO_5046750778" description="Flagellar biosynthetic protein FliP" evidence="14">
    <location>
        <begin position="22"/>
        <end position="246"/>
    </location>
</feature>
<keyword evidence="12 13" id="KW-1006">Bacterial flagellum protein export</keyword>
<evidence type="ECO:0000256" key="12">
    <source>
        <dbReference type="ARBA" id="ARBA00023225"/>
    </source>
</evidence>